<evidence type="ECO:0000313" key="3">
    <source>
        <dbReference type="Proteomes" id="UP001386955"/>
    </source>
</evidence>
<dbReference type="Proteomes" id="UP001386955">
    <property type="component" value="Unassembled WGS sequence"/>
</dbReference>
<dbReference type="PANTHER" id="PTHR36001:SF2">
    <property type="entry name" value="CTAGE FAMILY PROTEIN-RELATED"/>
    <property type="match status" value="1"/>
</dbReference>
<organism evidence="2 3">
    <name type="scientific">Psophocarpus tetragonolobus</name>
    <name type="common">Winged bean</name>
    <name type="synonym">Dolichos tetragonolobus</name>
    <dbReference type="NCBI Taxonomy" id="3891"/>
    <lineage>
        <taxon>Eukaryota</taxon>
        <taxon>Viridiplantae</taxon>
        <taxon>Streptophyta</taxon>
        <taxon>Embryophyta</taxon>
        <taxon>Tracheophyta</taxon>
        <taxon>Spermatophyta</taxon>
        <taxon>Magnoliopsida</taxon>
        <taxon>eudicotyledons</taxon>
        <taxon>Gunneridae</taxon>
        <taxon>Pentapetalae</taxon>
        <taxon>rosids</taxon>
        <taxon>fabids</taxon>
        <taxon>Fabales</taxon>
        <taxon>Fabaceae</taxon>
        <taxon>Papilionoideae</taxon>
        <taxon>50 kb inversion clade</taxon>
        <taxon>NPAAA clade</taxon>
        <taxon>indigoferoid/millettioid clade</taxon>
        <taxon>Phaseoleae</taxon>
        <taxon>Psophocarpus</taxon>
    </lineage>
</organism>
<protein>
    <submittedName>
        <fullName evidence="2">Uncharacterized protein</fullName>
    </submittedName>
</protein>
<dbReference type="EMBL" id="JAYMYS010000001">
    <property type="protein sequence ID" value="KAK7411494.1"/>
    <property type="molecule type" value="Genomic_DNA"/>
</dbReference>
<evidence type="ECO:0000313" key="2">
    <source>
        <dbReference type="EMBL" id="KAK7411494.1"/>
    </source>
</evidence>
<feature type="coiled-coil region" evidence="1">
    <location>
        <begin position="18"/>
        <end position="73"/>
    </location>
</feature>
<proteinExistence type="predicted"/>
<reference evidence="2 3" key="1">
    <citation type="submission" date="2024-01" db="EMBL/GenBank/DDBJ databases">
        <title>The genomes of 5 underutilized Papilionoideae crops provide insights into root nodulation and disease resistanc.</title>
        <authorList>
            <person name="Jiang F."/>
        </authorList>
    </citation>
    <scope>NUCLEOTIDE SEQUENCE [LARGE SCALE GENOMIC DNA]</scope>
    <source>
        <strain evidence="2">DUOXIRENSHENG_FW03</strain>
        <tissue evidence="2">Leaves</tissue>
    </source>
</reference>
<dbReference type="AlphaFoldDB" id="A0AAN9XWH1"/>
<keyword evidence="1" id="KW-0175">Coiled coil</keyword>
<keyword evidence="3" id="KW-1185">Reference proteome</keyword>
<accession>A0AAN9XWH1</accession>
<gene>
    <name evidence="2" type="ORF">VNO78_02928</name>
</gene>
<evidence type="ECO:0000256" key="1">
    <source>
        <dbReference type="SAM" id="Coils"/>
    </source>
</evidence>
<name>A0AAN9XWH1_PSOTE</name>
<dbReference type="InterPro" id="IPR053327">
    <property type="entry name" value="KIP"/>
</dbReference>
<dbReference type="PANTHER" id="PTHR36001">
    <property type="entry name" value="CTAGE FAMILY PROTEIN-RELATED"/>
    <property type="match status" value="1"/>
</dbReference>
<comment type="caution">
    <text evidence="2">The sequence shown here is derived from an EMBL/GenBank/DDBJ whole genome shotgun (WGS) entry which is preliminary data.</text>
</comment>
<sequence>MAGTGRGSDSQKQLLSLIRNFAAEKSQGERRVVNLKKQIEKLTSELSVANTELENAKRCKEQTEQDLKGFEVQLMLSESSAQTLEARVSLIQDHISAVGSDLETLKCEEAALREQFFHNMLHMNGKIREFQESHITSDIDAVDCTASRDATQVIMKENDTEVALRVLQSTLLEVISQTAKEDEEYQSEQKIHKNVQQQLIDCERKVSLMSMIVMETKELQDLTIYPYKYLTSDIVLVVLIVSIS</sequence>